<protein>
    <submittedName>
        <fullName evidence="2">Uncharacterized protein</fullName>
    </submittedName>
</protein>
<proteinExistence type="predicted"/>
<dbReference type="OrthoDB" id="2507096at2759"/>
<dbReference type="AlphaFoldDB" id="A0A0L6VAA6"/>
<dbReference type="PANTHER" id="PTHR31912:SF34">
    <property type="entry name" value="NOTOCHORD-RELATED PROTEIN"/>
    <property type="match status" value="1"/>
</dbReference>
<evidence type="ECO:0000256" key="1">
    <source>
        <dbReference type="SAM" id="MobiDB-lite"/>
    </source>
</evidence>
<reference evidence="2 3" key="1">
    <citation type="submission" date="2015-08" db="EMBL/GenBank/DDBJ databases">
        <title>Next Generation Sequencing and Analysis of the Genome of Puccinia sorghi L Schw, the Causal Agent of Maize Common Rust.</title>
        <authorList>
            <person name="Rochi L."/>
            <person name="Burguener G."/>
            <person name="Darino M."/>
            <person name="Turjanski A."/>
            <person name="Kreff E."/>
            <person name="Dieguez M.J."/>
            <person name="Sacco F."/>
        </authorList>
    </citation>
    <scope>NUCLEOTIDE SEQUENCE [LARGE SCALE GENOMIC DNA]</scope>
    <source>
        <strain evidence="2 3">RO10H11247</strain>
    </source>
</reference>
<dbReference type="Proteomes" id="UP000037035">
    <property type="component" value="Unassembled WGS sequence"/>
</dbReference>
<sequence length="428" mass="48973">MNAHELCKISKEKNAFNLKIQEKAKYNSSINDKITAFTNYKDNNSELYNPFLRLEGISPVEVLHVVLLGVVKFLAHDFVGGLTDKQNTNLIGRLESFNCESLNIDSIKPTEAPFVLTEFMDEEKKKTWLVLCKLTPFIFQTRIHNMKKYLKFLKRNIHNPLGGFSQNPFSQQKDLNHTMASCAGSWTRLSNTFENFPSLCFLLSGAHIHNHLNNIIQLAMGYKASSSHLLGKGFFPLSTSVALKEEEKFEVLTNLISMCEDPSITQIAKLQISNHEKVHRGSFVVIMIFILILSNSKWAWFNPYGSSYQIKLDLMGNINVQHNFYKVKCPVKKTKPFLIECQQTTIKPWQLEHSDTNDYLISAFSFHNTDMHHQVANLPVETISNQDGVYCISEGLSKWGENDDWITSEDDDDKVFNAADEQDDKMIE</sequence>
<keyword evidence="3" id="KW-1185">Reference proteome</keyword>
<organism evidence="2 3">
    <name type="scientific">Puccinia sorghi</name>
    <dbReference type="NCBI Taxonomy" id="27349"/>
    <lineage>
        <taxon>Eukaryota</taxon>
        <taxon>Fungi</taxon>
        <taxon>Dikarya</taxon>
        <taxon>Basidiomycota</taxon>
        <taxon>Pucciniomycotina</taxon>
        <taxon>Pucciniomycetes</taxon>
        <taxon>Pucciniales</taxon>
        <taxon>Pucciniaceae</taxon>
        <taxon>Puccinia</taxon>
    </lineage>
</organism>
<dbReference type="EMBL" id="LAVV01006935">
    <property type="protein sequence ID" value="KNZ57726.1"/>
    <property type="molecule type" value="Genomic_DNA"/>
</dbReference>
<feature type="region of interest" description="Disordered" evidence="1">
    <location>
        <begin position="407"/>
        <end position="428"/>
    </location>
</feature>
<dbReference type="VEuPathDB" id="FungiDB:VP01_2088g5"/>
<gene>
    <name evidence="2" type="ORF">VP01_2088g5</name>
</gene>
<evidence type="ECO:0000313" key="3">
    <source>
        <dbReference type="Proteomes" id="UP000037035"/>
    </source>
</evidence>
<evidence type="ECO:0000313" key="2">
    <source>
        <dbReference type="EMBL" id="KNZ57726.1"/>
    </source>
</evidence>
<dbReference type="PANTHER" id="PTHR31912">
    <property type="entry name" value="IP13529P"/>
    <property type="match status" value="1"/>
</dbReference>
<name>A0A0L6VAA6_9BASI</name>
<accession>A0A0L6VAA6</accession>
<comment type="caution">
    <text evidence="2">The sequence shown here is derived from an EMBL/GenBank/DDBJ whole genome shotgun (WGS) entry which is preliminary data.</text>
</comment>